<organism evidence="3 4">
    <name type="scientific">Mytilus galloprovincialis</name>
    <name type="common">Mediterranean mussel</name>
    <dbReference type="NCBI Taxonomy" id="29158"/>
    <lineage>
        <taxon>Eukaryota</taxon>
        <taxon>Metazoa</taxon>
        <taxon>Spiralia</taxon>
        <taxon>Lophotrochozoa</taxon>
        <taxon>Mollusca</taxon>
        <taxon>Bivalvia</taxon>
        <taxon>Autobranchia</taxon>
        <taxon>Pteriomorphia</taxon>
        <taxon>Mytilida</taxon>
        <taxon>Mytiloidea</taxon>
        <taxon>Mytilidae</taxon>
        <taxon>Mytilinae</taxon>
        <taxon>Mytilus</taxon>
    </lineage>
</organism>
<evidence type="ECO:0000259" key="2">
    <source>
        <dbReference type="PROSITE" id="PS50222"/>
    </source>
</evidence>
<keyword evidence="1" id="KW-0106">Calcium</keyword>
<dbReference type="AlphaFoldDB" id="A0A8B6EJS8"/>
<dbReference type="InterPro" id="IPR002048">
    <property type="entry name" value="EF_hand_dom"/>
</dbReference>
<protein>
    <recommendedName>
        <fullName evidence="2">EF-hand domain-containing protein</fullName>
    </recommendedName>
</protein>
<dbReference type="Proteomes" id="UP000596742">
    <property type="component" value="Unassembled WGS sequence"/>
</dbReference>
<dbReference type="OrthoDB" id="6080048at2759"/>
<dbReference type="GO" id="GO:0005509">
    <property type="term" value="F:calcium ion binding"/>
    <property type="evidence" value="ECO:0007669"/>
    <property type="project" value="InterPro"/>
</dbReference>
<evidence type="ECO:0000256" key="1">
    <source>
        <dbReference type="ARBA" id="ARBA00022837"/>
    </source>
</evidence>
<dbReference type="SUPFAM" id="SSF47473">
    <property type="entry name" value="EF-hand"/>
    <property type="match status" value="1"/>
</dbReference>
<name>A0A8B6EJS8_MYTGA</name>
<dbReference type="PROSITE" id="PS00018">
    <property type="entry name" value="EF_HAND_1"/>
    <property type="match status" value="1"/>
</dbReference>
<dbReference type="InterPro" id="IPR011992">
    <property type="entry name" value="EF-hand-dom_pair"/>
</dbReference>
<dbReference type="Gene3D" id="1.10.238.10">
    <property type="entry name" value="EF-hand"/>
    <property type="match status" value="1"/>
</dbReference>
<dbReference type="EMBL" id="UYJE01005167">
    <property type="protein sequence ID" value="VDI34627.1"/>
    <property type="molecule type" value="Genomic_DNA"/>
</dbReference>
<keyword evidence="4" id="KW-1185">Reference proteome</keyword>
<evidence type="ECO:0000313" key="4">
    <source>
        <dbReference type="Proteomes" id="UP000596742"/>
    </source>
</evidence>
<dbReference type="PROSITE" id="PS50222">
    <property type="entry name" value="EF_HAND_2"/>
    <property type="match status" value="1"/>
</dbReference>
<dbReference type="InterPro" id="IPR018247">
    <property type="entry name" value="EF_Hand_1_Ca_BS"/>
</dbReference>
<reference evidence="3" key="1">
    <citation type="submission" date="2018-11" db="EMBL/GenBank/DDBJ databases">
        <authorList>
            <person name="Alioto T."/>
            <person name="Alioto T."/>
        </authorList>
    </citation>
    <scope>NUCLEOTIDE SEQUENCE</scope>
</reference>
<comment type="caution">
    <text evidence="3">The sequence shown here is derived from an EMBL/GenBank/DDBJ whole genome shotgun (WGS) entry which is preliminary data.</text>
</comment>
<feature type="domain" description="EF-hand" evidence="2">
    <location>
        <begin position="106"/>
        <end position="128"/>
    </location>
</feature>
<accession>A0A8B6EJS8</accession>
<sequence length="184" mass="21784">MANAYLIKKWTRLYKTFDLNKDNLLTVDDAFLFSDRFIESNKLKGEKATEFKTKFVNFFRAFFLKGEEKITEDRFVRKKTEEYQKDGEEFEKSVRKNMSVLVSITDVNKDNMISKEEFIEALKAMGLVTFDEKYFSAYPQIKPGFIEANLFLQSWVEYCCNSDDTNVSNLEKARLYGFRMIDFI</sequence>
<evidence type="ECO:0000313" key="3">
    <source>
        <dbReference type="EMBL" id="VDI34627.1"/>
    </source>
</evidence>
<proteinExistence type="predicted"/>
<gene>
    <name evidence="3" type="ORF">MGAL_10B048920</name>
</gene>